<evidence type="ECO:0000313" key="1">
    <source>
        <dbReference type="EMBL" id="RSM90803.1"/>
    </source>
</evidence>
<dbReference type="GO" id="GO:0006006">
    <property type="term" value="P:glucose metabolic process"/>
    <property type="evidence" value="ECO:0007669"/>
    <property type="project" value="TreeGrafter"/>
</dbReference>
<sequence>MSALSSMTTLPRHHSPLRSIAMGQLIRKDDRMSEISRRGVIAAAAVAPFALPATASAQEAAVLPSGRQFPIASGRHKLVVTEVGATLRSWQVDGRELLLTHDADQLGDSFFGKVLLPWANRIDRATYTFRGTEYQTPASENWSGHAIHGLVSWVPWTPVRHDRDRVILAYTLHPQYGYPFTLQFQLEYALRNQGVHVTLTARNAGKQPAPLGTGYHPYFKVDVNAATLTVPAQTYLTTNDMLIPIGRASVDGTPYDFRTPKQVGTTKLNTCYADLVTKDGVATAVVNQIQVWVDDTHKFIQVYTDDGAPERPARAGISIEPMTSAPNAFNSGDGLITLEPGQTYRGSWGLRT</sequence>
<dbReference type="Pfam" id="PF01263">
    <property type="entry name" value="Aldose_epim"/>
    <property type="match status" value="1"/>
</dbReference>
<evidence type="ECO:0000313" key="2">
    <source>
        <dbReference type="Proteomes" id="UP000287547"/>
    </source>
</evidence>
<dbReference type="EMBL" id="QHKI01000002">
    <property type="protein sequence ID" value="RSM90803.1"/>
    <property type="molecule type" value="Genomic_DNA"/>
</dbReference>
<dbReference type="PANTHER" id="PTHR10091">
    <property type="entry name" value="ALDOSE-1-EPIMERASE"/>
    <property type="match status" value="1"/>
</dbReference>
<dbReference type="OrthoDB" id="4739604at2"/>
<dbReference type="GO" id="GO:0030246">
    <property type="term" value="F:carbohydrate binding"/>
    <property type="evidence" value="ECO:0007669"/>
    <property type="project" value="InterPro"/>
</dbReference>
<dbReference type="PANTHER" id="PTHR10091:SF0">
    <property type="entry name" value="GALACTOSE MUTAROTASE"/>
    <property type="match status" value="1"/>
</dbReference>
<reference evidence="1 2" key="1">
    <citation type="submission" date="2018-05" db="EMBL/GenBank/DDBJ databases">
        <title>Evolution of GPA BGCs.</title>
        <authorList>
            <person name="Waglechner N."/>
            <person name="Wright G.D."/>
        </authorList>
    </citation>
    <scope>NUCLEOTIDE SEQUENCE [LARGE SCALE GENOMIC DNA]</scope>
    <source>
        <strain evidence="1 2">A82846</strain>
    </source>
</reference>
<dbReference type="GO" id="GO:0004034">
    <property type="term" value="F:aldose 1-epimerase activity"/>
    <property type="evidence" value="ECO:0007669"/>
    <property type="project" value="TreeGrafter"/>
</dbReference>
<dbReference type="InterPro" id="IPR037480">
    <property type="entry name" value="YihR-like"/>
</dbReference>
<dbReference type="CDD" id="cd09022">
    <property type="entry name" value="Aldose_epim_Ec_YihR"/>
    <property type="match status" value="1"/>
</dbReference>
<gene>
    <name evidence="1" type="ORF">DMH04_04980</name>
</gene>
<dbReference type="AlphaFoldDB" id="A0A428ZS46"/>
<dbReference type="InterPro" id="IPR008183">
    <property type="entry name" value="Aldose_1/G6P_1-epimerase"/>
</dbReference>
<dbReference type="GO" id="GO:0033499">
    <property type="term" value="P:galactose catabolic process via UDP-galactose, Leloir pathway"/>
    <property type="evidence" value="ECO:0007669"/>
    <property type="project" value="TreeGrafter"/>
</dbReference>
<name>A0A428ZS46_KIBAR</name>
<dbReference type="InterPro" id="IPR014718">
    <property type="entry name" value="GH-type_carb-bd"/>
</dbReference>
<dbReference type="Proteomes" id="UP000287547">
    <property type="component" value="Unassembled WGS sequence"/>
</dbReference>
<protein>
    <submittedName>
        <fullName evidence="1">Aldose epimerase</fullName>
    </submittedName>
</protein>
<proteinExistence type="predicted"/>
<dbReference type="Gene3D" id="2.70.98.10">
    <property type="match status" value="1"/>
</dbReference>
<comment type="caution">
    <text evidence="1">The sequence shown here is derived from an EMBL/GenBank/DDBJ whole genome shotgun (WGS) entry which is preliminary data.</text>
</comment>
<organism evidence="1 2">
    <name type="scientific">Kibdelosporangium aridum</name>
    <dbReference type="NCBI Taxonomy" id="2030"/>
    <lineage>
        <taxon>Bacteria</taxon>
        <taxon>Bacillati</taxon>
        <taxon>Actinomycetota</taxon>
        <taxon>Actinomycetes</taxon>
        <taxon>Pseudonocardiales</taxon>
        <taxon>Pseudonocardiaceae</taxon>
        <taxon>Kibdelosporangium</taxon>
    </lineage>
</organism>
<accession>A0A428ZS46</accession>
<dbReference type="InterPro" id="IPR011013">
    <property type="entry name" value="Gal_mutarotase_sf_dom"/>
</dbReference>
<dbReference type="SUPFAM" id="SSF74650">
    <property type="entry name" value="Galactose mutarotase-like"/>
    <property type="match status" value="1"/>
</dbReference>